<keyword evidence="2" id="KW-1185">Reference proteome</keyword>
<evidence type="ECO:0000313" key="1">
    <source>
        <dbReference type="EMBL" id="MFC5675000.1"/>
    </source>
</evidence>
<gene>
    <name evidence="1" type="ORF">ACFP2V_34575</name>
</gene>
<name>A0ABW0XWL3_9ACTN</name>
<sequence>MKEIFVEWSVCTQARGYVCDSPLDSMGSAEFAEGRMTSHEKAVAQRDIVCKKKVDLVTRWNAVESDMQARMINDNKAVLDRFLSLQTAKVEPARKLLAEGG</sequence>
<organism evidence="1 2">
    <name type="scientific">Streptomyces incanus</name>
    <dbReference type="NCBI Taxonomy" id="887453"/>
    <lineage>
        <taxon>Bacteria</taxon>
        <taxon>Bacillati</taxon>
        <taxon>Actinomycetota</taxon>
        <taxon>Actinomycetes</taxon>
        <taxon>Kitasatosporales</taxon>
        <taxon>Streptomycetaceae</taxon>
        <taxon>Streptomyces</taxon>
    </lineage>
</organism>
<protein>
    <submittedName>
        <fullName evidence="1">Uncharacterized protein</fullName>
    </submittedName>
</protein>
<proteinExistence type="predicted"/>
<dbReference type="EMBL" id="JBHSPC010000139">
    <property type="protein sequence ID" value="MFC5675000.1"/>
    <property type="molecule type" value="Genomic_DNA"/>
</dbReference>
<dbReference type="RefSeq" id="WP_381219311.1">
    <property type="nucleotide sequence ID" value="NZ_JBHSPC010000139.1"/>
</dbReference>
<comment type="caution">
    <text evidence="1">The sequence shown here is derived from an EMBL/GenBank/DDBJ whole genome shotgun (WGS) entry which is preliminary data.</text>
</comment>
<accession>A0ABW0XWL3</accession>
<reference evidence="2" key="1">
    <citation type="journal article" date="2019" name="Int. J. Syst. Evol. Microbiol.">
        <title>The Global Catalogue of Microorganisms (GCM) 10K type strain sequencing project: providing services to taxonomists for standard genome sequencing and annotation.</title>
        <authorList>
            <consortium name="The Broad Institute Genomics Platform"/>
            <consortium name="The Broad Institute Genome Sequencing Center for Infectious Disease"/>
            <person name="Wu L."/>
            <person name="Ma J."/>
        </authorList>
    </citation>
    <scope>NUCLEOTIDE SEQUENCE [LARGE SCALE GENOMIC DNA]</scope>
    <source>
        <strain evidence="2">JCM 13852</strain>
    </source>
</reference>
<evidence type="ECO:0000313" key="2">
    <source>
        <dbReference type="Proteomes" id="UP001596183"/>
    </source>
</evidence>
<dbReference type="Proteomes" id="UP001596183">
    <property type="component" value="Unassembled WGS sequence"/>
</dbReference>